<dbReference type="InterPro" id="IPR036420">
    <property type="entry name" value="BRCT_dom_sf"/>
</dbReference>
<dbReference type="GO" id="GO:0003676">
    <property type="term" value="F:nucleic acid binding"/>
    <property type="evidence" value="ECO:0007669"/>
    <property type="project" value="InterPro"/>
</dbReference>
<dbReference type="EMBL" id="QGGM01000002">
    <property type="protein sequence ID" value="PWK14527.1"/>
    <property type="molecule type" value="Genomic_DNA"/>
</dbReference>
<dbReference type="Proteomes" id="UP000245655">
    <property type="component" value="Unassembled WGS sequence"/>
</dbReference>
<protein>
    <submittedName>
        <fullName evidence="1">DNA polymerase-3 subunit epsilon</fullName>
    </submittedName>
</protein>
<comment type="caution">
    <text evidence="1">The sequence shown here is derived from an EMBL/GenBank/DDBJ whole genome shotgun (WGS) entry which is preliminary data.</text>
</comment>
<dbReference type="AlphaFoldDB" id="A0A2V2A4K8"/>
<dbReference type="InterPro" id="IPR012337">
    <property type="entry name" value="RNaseH-like_sf"/>
</dbReference>
<keyword evidence="2" id="KW-1185">Reference proteome</keyword>
<reference evidence="1 2" key="1">
    <citation type="submission" date="2018-05" db="EMBL/GenBank/DDBJ databases">
        <title>Genomic Encyclopedia of Type Strains, Phase IV (KMG-IV): sequencing the most valuable type-strain genomes for metagenomic binning, comparative biology and taxonomic classification.</title>
        <authorList>
            <person name="Goeker M."/>
        </authorList>
    </citation>
    <scope>NUCLEOTIDE SEQUENCE [LARGE SCALE GENOMIC DNA]</scope>
    <source>
        <strain evidence="1 2">DSM 7229</strain>
    </source>
</reference>
<dbReference type="InterPro" id="IPR036397">
    <property type="entry name" value="RNaseH_sf"/>
</dbReference>
<dbReference type="SUPFAM" id="SSF52113">
    <property type="entry name" value="BRCT domain"/>
    <property type="match status" value="1"/>
</dbReference>
<evidence type="ECO:0000313" key="1">
    <source>
        <dbReference type="EMBL" id="PWK14527.1"/>
    </source>
</evidence>
<dbReference type="RefSeq" id="WP_109589667.1">
    <property type="nucleotide sequence ID" value="NZ_CAJGZY010000023.1"/>
</dbReference>
<accession>A0A2V2A4K8</accession>
<name>A0A2V2A4K8_PSYIM</name>
<dbReference type="SUPFAM" id="SSF53098">
    <property type="entry name" value="Ribonuclease H-like"/>
    <property type="match status" value="1"/>
</dbReference>
<proteinExistence type="predicted"/>
<dbReference type="GeneID" id="60254181"/>
<organism evidence="1 2">
    <name type="scientific">Psychrobacter immobilis</name>
    <dbReference type="NCBI Taxonomy" id="498"/>
    <lineage>
        <taxon>Bacteria</taxon>
        <taxon>Pseudomonadati</taxon>
        <taxon>Pseudomonadota</taxon>
        <taxon>Gammaproteobacteria</taxon>
        <taxon>Moraxellales</taxon>
        <taxon>Moraxellaceae</taxon>
        <taxon>Psychrobacter</taxon>
    </lineage>
</organism>
<dbReference type="CDD" id="cd17748">
    <property type="entry name" value="BRCT_DNA_ligase_like"/>
    <property type="match status" value="1"/>
</dbReference>
<evidence type="ECO:0000313" key="2">
    <source>
        <dbReference type="Proteomes" id="UP000245655"/>
    </source>
</evidence>
<gene>
    <name evidence="1" type="ORF">C8D84_1021</name>
</gene>
<dbReference type="Gene3D" id="3.30.420.10">
    <property type="entry name" value="Ribonuclease H-like superfamily/Ribonuclease H"/>
    <property type="match status" value="1"/>
</dbReference>
<dbReference type="Gene3D" id="3.40.50.10190">
    <property type="entry name" value="BRCT domain"/>
    <property type="match status" value="1"/>
</dbReference>
<sequence length="202" mass="22774">MTKSLELHKLPIPELQWVDATVLVRKTCQRFSVKGYNLANVCREWNYRFDHHDALEDAKACGFIIVTILRENGLSIHDWVEDSQYSRNYPQQPRANGRSYPSHITKVGDESGQYAGLNICFTGNLSISRADMAEIAAKNGFNVKAGASKTLDYLVVGVQDLTLLAGHEKSSKHRKVEELIQSGLDIKILEERAFLQLIKISK</sequence>